<keyword evidence="5" id="KW-1185">Reference proteome</keyword>
<dbReference type="CDD" id="cd08187">
    <property type="entry name" value="BDH"/>
    <property type="match status" value="1"/>
</dbReference>
<keyword evidence="1" id="KW-0560">Oxidoreductase</keyword>
<comment type="caution">
    <text evidence="4">The sequence shown here is derived from an EMBL/GenBank/DDBJ whole genome shotgun (WGS) entry which is preliminary data.</text>
</comment>
<evidence type="ECO:0000259" key="3">
    <source>
        <dbReference type="Pfam" id="PF25137"/>
    </source>
</evidence>
<feature type="domain" description="Alcohol dehydrogenase iron-type/glycerol dehydrogenase GldA" evidence="2">
    <location>
        <begin position="9"/>
        <end position="177"/>
    </location>
</feature>
<dbReference type="InterPro" id="IPR018211">
    <property type="entry name" value="ADH_Fe_CS"/>
</dbReference>
<dbReference type="RefSeq" id="WP_262426890.1">
    <property type="nucleotide sequence ID" value="NZ_JACRTJ010000006.1"/>
</dbReference>
<accession>A0ABR7NPX4</accession>
<evidence type="ECO:0000256" key="1">
    <source>
        <dbReference type="ARBA" id="ARBA00023002"/>
    </source>
</evidence>
<dbReference type="PROSITE" id="PS00060">
    <property type="entry name" value="ADH_IRON_2"/>
    <property type="match status" value="1"/>
</dbReference>
<proteinExistence type="predicted"/>
<name>A0ABR7NPX4_9FIRM</name>
<dbReference type="SUPFAM" id="SSF56796">
    <property type="entry name" value="Dehydroquinate synthase-like"/>
    <property type="match status" value="1"/>
</dbReference>
<protein>
    <submittedName>
        <fullName evidence="4">Iron-containing alcohol dehydrogenase</fullName>
    </submittedName>
</protein>
<dbReference type="Gene3D" id="1.20.1090.10">
    <property type="entry name" value="Dehydroquinate synthase-like - alpha domain"/>
    <property type="match status" value="1"/>
</dbReference>
<dbReference type="Pfam" id="PF25137">
    <property type="entry name" value="ADH_Fe_C"/>
    <property type="match status" value="1"/>
</dbReference>
<dbReference type="InterPro" id="IPR044731">
    <property type="entry name" value="BDH-like"/>
</dbReference>
<gene>
    <name evidence="4" type="ORF">H8708_02840</name>
</gene>
<dbReference type="Proteomes" id="UP000647491">
    <property type="component" value="Unassembled WGS sequence"/>
</dbReference>
<evidence type="ECO:0000259" key="2">
    <source>
        <dbReference type="Pfam" id="PF00465"/>
    </source>
</evidence>
<reference evidence="4 5" key="1">
    <citation type="submission" date="2020-08" db="EMBL/GenBank/DDBJ databases">
        <title>Genome public.</title>
        <authorList>
            <person name="Liu C."/>
            <person name="Sun Q."/>
        </authorList>
    </citation>
    <scope>NUCLEOTIDE SEQUENCE [LARGE SCALE GENOMIC DNA]</scope>
    <source>
        <strain evidence="4 5">BX10</strain>
    </source>
</reference>
<organism evidence="4 5">
    <name type="scientific">Enterocloster hominis</name>
    <name type="common">ex Liu et al. 2021</name>
    <dbReference type="NCBI Taxonomy" id="2763663"/>
    <lineage>
        <taxon>Bacteria</taxon>
        <taxon>Bacillati</taxon>
        <taxon>Bacillota</taxon>
        <taxon>Clostridia</taxon>
        <taxon>Lachnospirales</taxon>
        <taxon>Lachnospiraceae</taxon>
        <taxon>Enterocloster</taxon>
    </lineage>
</organism>
<dbReference type="InterPro" id="IPR001670">
    <property type="entry name" value="ADH_Fe/GldA"/>
</dbReference>
<dbReference type="EMBL" id="JACRTJ010000006">
    <property type="protein sequence ID" value="MBC8598170.1"/>
    <property type="molecule type" value="Genomic_DNA"/>
</dbReference>
<dbReference type="Pfam" id="PF00465">
    <property type="entry name" value="Fe-ADH"/>
    <property type="match status" value="1"/>
</dbReference>
<evidence type="ECO:0000313" key="5">
    <source>
        <dbReference type="Proteomes" id="UP000647491"/>
    </source>
</evidence>
<dbReference type="PANTHER" id="PTHR43633:SF1">
    <property type="entry name" value="ALCOHOL DEHYDROGENASE YQHD"/>
    <property type="match status" value="1"/>
</dbReference>
<feature type="domain" description="Fe-containing alcohol dehydrogenase-like C-terminal" evidence="3">
    <location>
        <begin position="188"/>
        <end position="385"/>
    </location>
</feature>
<dbReference type="InterPro" id="IPR056798">
    <property type="entry name" value="ADH_Fe_C"/>
</dbReference>
<sequence length="385" mass="42374">MENFIYSIPTTIYFGKGQIEHVSQAVRPYGKKALIVYGGGSVKKNGIFDRVTEILEHEGIAWEELGGVEPNPRIETVRKGAEFCKAGNIEVVLPIGGGSTIDCAKIIAAGALYDGDAWDLVLDGKKIQAALPIVAVLTLAATGSEMDTAAVISDMASNNKLGTKSEHIRPKAAIMDPSYTETVNAWHTAAGTADIMSHILESYFSNAEGYMQDRMAEGLLKTCIQFGIRAVEHPDDYEARANLMWAGSWAINDFLKLGKLVPWSVHPMEHELSAYYDITHGAGLAILTPHWMRHVLNTRTVEKFRTYGVNVWDVPADLPSMEAAELAIKRTADYFKALGLPSRLSEVGIDEKYLEIMAEKSASRMKGTYVELTKDEILQIFKEAM</sequence>
<dbReference type="PANTHER" id="PTHR43633">
    <property type="entry name" value="ALCOHOL DEHYDROGENASE YQHD"/>
    <property type="match status" value="1"/>
</dbReference>
<dbReference type="Gene3D" id="3.40.50.1970">
    <property type="match status" value="1"/>
</dbReference>
<evidence type="ECO:0000313" key="4">
    <source>
        <dbReference type="EMBL" id="MBC8598170.1"/>
    </source>
</evidence>